<gene>
    <name evidence="2" type="ORF">UXM345_LOCUS35518</name>
</gene>
<comment type="caution">
    <text evidence="2">The sequence shown here is derived from an EMBL/GenBank/DDBJ whole genome shotgun (WGS) entry which is preliminary data.</text>
</comment>
<protein>
    <submittedName>
        <fullName evidence="2">Uncharacterized protein</fullName>
    </submittedName>
</protein>
<dbReference type="Proteomes" id="UP000663842">
    <property type="component" value="Unassembled WGS sequence"/>
</dbReference>
<feature type="compositionally biased region" description="Basic and acidic residues" evidence="1">
    <location>
        <begin position="44"/>
        <end position="59"/>
    </location>
</feature>
<organism evidence="2 3">
    <name type="scientific">Rotaria magnacalcarata</name>
    <dbReference type="NCBI Taxonomy" id="392030"/>
    <lineage>
        <taxon>Eukaryota</taxon>
        <taxon>Metazoa</taxon>
        <taxon>Spiralia</taxon>
        <taxon>Gnathifera</taxon>
        <taxon>Rotifera</taxon>
        <taxon>Eurotatoria</taxon>
        <taxon>Bdelloidea</taxon>
        <taxon>Philodinida</taxon>
        <taxon>Philodinidae</taxon>
        <taxon>Rotaria</taxon>
    </lineage>
</organism>
<proteinExistence type="predicted"/>
<feature type="region of interest" description="Disordered" evidence="1">
    <location>
        <begin position="32"/>
        <end position="63"/>
    </location>
</feature>
<sequence length="80" mass="8891">MIYQNVKNDSSNLEPIMIKGILGNYEPKNLVKIPGPGENGEGVSLKDGEEKQRGEKSVDDYGFNEVANEKISLDRHARDT</sequence>
<evidence type="ECO:0000256" key="1">
    <source>
        <dbReference type="SAM" id="MobiDB-lite"/>
    </source>
</evidence>
<dbReference type="AlphaFoldDB" id="A0A820KBU2"/>
<name>A0A820KBU2_9BILA</name>
<reference evidence="2" key="1">
    <citation type="submission" date="2021-02" db="EMBL/GenBank/DDBJ databases">
        <authorList>
            <person name="Nowell W R."/>
        </authorList>
    </citation>
    <scope>NUCLEOTIDE SEQUENCE</scope>
</reference>
<dbReference type="EMBL" id="CAJOBF010014628">
    <property type="protein sequence ID" value="CAF4341131.1"/>
    <property type="molecule type" value="Genomic_DNA"/>
</dbReference>
<evidence type="ECO:0000313" key="2">
    <source>
        <dbReference type="EMBL" id="CAF4341131.1"/>
    </source>
</evidence>
<evidence type="ECO:0000313" key="3">
    <source>
        <dbReference type="Proteomes" id="UP000663842"/>
    </source>
</evidence>
<feature type="non-terminal residue" evidence="2">
    <location>
        <position position="80"/>
    </location>
</feature>
<accession>A0A820KBU2</accession>